<dbReference type="GO" id="GO:0005886">
    <property type="term" value="C:plasma membrane"/>
    <property type="evidence" value="ECO:0007669"/>
    <property type="project" value="UniProtKB-SubCell"/>
</dbReference>
<dbReference type="RefSeq" id="WP_078715902.1">
    <property type="nucleotide sequence ID" value="NZ_FUYC01000001.1"/>
</dbReference>
<evidence type="ECO:0000256" key="4">
    <source>
        <dbReference type="ARBA" id="ARBA00022475"/>
    </source>
</evidence>
<feature type="transmembrane region" description="Helical" evidence="9">
    <location>
        <begin position="175"/>
        <end position="198"/>
    </location>
</feature>
<dbReference type="InterPro" id="IPR000540">
    <property type="entry name" value="Flag_MotA_CS"/>
</dbReference>
<organism evidence="11 12">
    <name type="scientific">Paucidesulfovibrio gracilis DSM 16080</name>
    <dbReference type="NCBI Taxonomy" id="1121449"/>
    <lineage>
        <taxon>Bacteria</taxon>
        <taxon>Pseudomonadati</taxon>
        <taxon>Thermodesulfobacteriota</taxon>
        <taxon>Desulfovibrionia</taxon>
        <taxon>Desulfovibrionales</taxon>
        <taxon>Desulfovibrionaceae</taxon>
        <taxon>Paucidesulfovibrio</taxon>
    </lineage>
</organism>
<feature type="transmembrane region" description="Helical" evidence="9">
    <location>
        <begin position="7"/>
        <end position="29"/>
    </location>
</feature>
<evidence type="ECO:0000256" key="9">
    <source>
        <dbReference type="SAM" id="Phobius"/>
    </source>
</evidence>
<evidence type="ECO:0000256" key="1">
    <source>
        <dbReference type="ARBA" id="ARBA00004651"/>
    </source>
</evidence>
<protein>
    <submittedName>
        <fullName evidence="11">Chemotaxis protein MotA</fullName>
    </submittedName>
</protein>
<dbReference type="Proteomes" id="UP000190027">
    <property type="component" value="Unassembled WGS sequence"/>
</dbReference>
<keyword evidence="4" id="KW-1003">Cell membrane</keyword>
<gene>
    <name evidence="11" type="ORF">SAMN02745704_00326</name>
</gene>
<dbReference type="Pfam" id="PF01618">
    <property type="entry name" value="MotA_ExbB"/>
    <property type="match status" value="1"/>
</dbReference>
<evidence type="ECO:0000256" key="8">
    <source>
        <dbReference type="ARBA" id="ARBA00023136"/>
    </source>
</evidence>
<feature type="domain" description="MotA/TolQ/ExbB proton channel" evidence="10">
    <location>
        <begin position="99"/>
        <end position="216"/>
    </location>
</feature>
<dbReference type="PANTHER" id="PTHR30433:SF2">
    <property type="entry name" value="MOTILITY PROTEIN A"/>
    <property type="match status" value="1"/>
</dbReference>
<keyword evidence="8 9" id="KW-0472">Membrane</keyword>
<dbReference type="GO" id="GO:0006935">
    <property type="term" value="P:chemotaxis"/>
    <property type="evidence" value="ECO:0007669"/>
    <property type="project" value="InterPro"/>
</dbReference>
<evidence type="ECO:0000313" key="12">
    <source>
        <dbReference type="Proteomes" id="UP000190027"/>
    </source>
</evidence>
<keyword evidence="6" id="KW-0283">Flagellar rotation</keyword>
<dbReference type="InterPro" id="IPR002898">
    <property type="entry name" value="MotA_ExbB_proton_chnl"/>
</dbReference>
<evidence type="ECO:0000256" key="3">
    <source>
        <dbReference type="ARBA" id="ARBA00022448"/>
    </source>
</evidence>
<proteinExistence type="inferred from homology"/>
<evidence type="ECO:0000256" key="6">
    <source>
        <dbReference type="ARBA" id="ARBA00022779"/>
    </source>
</evidence>
<keyword evidence="7 9" id="KW-1133">Transmembrane helix</keyword>
<feature type="transmembrane region" description="Helical" evidence="9">
    <location>
        <begin position="142"/>
        <end position="163"/>
    </location>
</feature>
<evidence type="ECO:0000313" key="11">
    <source>
        <dbReference type="EMBL" id="SKA72251.1"/>
    </source>
</evidence>
<comment type="similarity">
    <text evidence="2">Belongs to the MotA family.</text>
</comment>
<dbReference type="PROSITE" id="PS01307">
    <property type="entry name" value="MOTA"/>
    <property type="match status" value="1"/>
</dbReference>
<dbReference type="AlphaFoldDB" id="A0A1T4W6A6"/>
<dbReference type="OrthoDB" id="9806929at2"/>
<dbReference type="EMBL" id="FUYC01000001">
    <property type="protein sequence ID" value="SKA72251.1"/>
    <property type="molecule type" value="Genomic_DNA"/>
</dbReference>
<accession>A0A1T4W6A6</accession>
<dbReference type="InterPro" id="IPR047055">
    <property type="entry name" value="MotA-like"/>
</dbReference>
<evidence type="ECO:0000256" key="7">
    <source>
        <dbReference type="ARBA" id="ARBA00022989"/>
    </source>
</evidence>
<evidence type="ECO:0000256" key="5">
    <source>
        <dbReference type="ARBA" id="ARBA00022692"/>
    </source>
</evidence>
<comment type="subcellular location">
    <subcellularLocation>
        <location evidence="1">Cell membrane</location>
        <topology evidence="1">Multi-pass membrane protein</topology>
    </subcellularLocation>
</comment>
<sequence>MDIATLIGLLGGFGLIITTIILGGNAGGFVDVPSVVVVIGGTFAATFVMFPLGTIIGTVKVAMKTLFFKNPDPHQIIRKIIELAETARRESLVALEKVSVDDPFMKKGVMLVADGTEEALVRSVMETEIKFMKQRHMQGQGVFKGMGTMAPAFGMIGTLIGLVNMLQNLSDPASIGPAMAVALLTTFYGAVLANVVFLPLSTKLEGRSAEDQLYMEIMLEGVVSIQRGDHPSIVKEKLMAFLSPAMRESSS</sequence>
<dbReference type="GO" id="GO:0071978">
    <property type="term" value="P:bacterial-type flagellum-dependent swarming motility"/>
    <property type="evidence" value="ECO:0007669"/>
    <property type="project" value="InterPro"/>
</dbReference>
<dbReference type="STRING" id="1121449.SAMN02745704_00326"/>
<reference evidence="11 12" key="1">
    <citation type="submission" date="2017-02" db="EMBL/GenBank/DDBJ databases">
        <authorList>
            <person name="Peterson S.W."/>
        </authorList>
    </citation>
    <scope>NUCLEOTIDE SEQUENCE [LARGE SCALE GENOMIC DNA]</scope>
    <source>
        <strain evidence="11 12">DSM 16080</strain>
    </source>
</reference>
<feature type="transmembrane region" description="Helical" evidence="9">
    <location>
        <begin position="35"/>
        <end position="59"/>
    </location>
</feature>
<keyword evidence="5 9" id="KW-0812">Transmembrane</keyword>
<name>A0A1T4W6A6_9BACT</name>
<evidence type="ECO:0000256" key="2">
    <source>
        <dbReference type="ARBA" id="ARBA00008038"/>
    </source>
</evidence>
<dbReference type="PANTHER" id="PTHR30433">
    <property type="entry name" value="CHEMOTAXIS PROTEIN MOTA"/>
    <property type="match status" value="1"/>
</dbReference>
<keyword evidence="12" id="KW-1185">Reference proteome</keyword>
<keyword evidence="3" id="KW-0813">Transport</keyword>
<evidence type="ECO:0000259" key="10">
    <source>
        <dbReference type="Pfam" id="PF01618"/>
    </source>
</evidence>